<dbReference type="AlphaFoldDB" id="U5CU01"/>
<dbReference type="HOGENOM" id="CLU_167293_2_0_1"/>
<dbReference type="EMBL" id="KI392405">
    <property type="protein sequence ID" value="ERN16771.1"/>
    <property type="molecule type" value="Genomic_DNA"/>
</dbReference>
<evidence type="ECO:0000313" key="3">
    <source>
        <dbReference type="Proteomes" id="UP000017836"/>
    </source>
</evidence>
<proteinExistence type="predicted"/>
<keyword evidence="3" id="KW-1185">Reference proteome</keyword>
<dbReference type="Gramene" id="ERN16771">
    <property type="protein sequence ID" value="ERN16771"/>
    <property type="gene ID" value="AMTR_s00057p00060100"/>
</dbReference>
<sequence length="119" mass="13671">MSTINSINLDYIFHIDLADEWVSQKVPILDPVFLEISVADMNDNYEILAINEGNMVEAVEDMEEDDDDFNEVNNDEGGDDDGVLQYDWREPTIIECEVLQVIRTSTEEEEGLRLVQEEV</sequence>
<feature type="compositionally biased region" description="Acidic residues" evidence="1">
    <location>
        <begin position="65"/>
        <end position="82"/>
    </location>
</feature>
<feature type="region of interest" description="Disordered" evidence="1">
    <location>
        <begin position="65"/>
        <end position="84"/>
    </location>
</feature>
<evidence type="ECO:0000313" key="2">
    <source>
        <dbReference type="EMBL" id="ERN16771.1"/>
    </source>
</evidence>
<gene>
    <name evidence="2" type="ORF">AMTR_s00057p00060100</name>
</gene>
<dbReference type="Proteomes" id="UP000017836">
    <property type="component" value="Unassembled WGS sequence"/>
</dbReference>
<reference evidence="3" key="1">
    <citation type="journal article" date="2013" name="Science">
        <title>The Amborella genome and the evolution of flowering plants.</title>
        <authorList>
            <consortium name="Amborella Genome Project"/>
        </authorList>
    </citation>
    <scope>NUCLEOTIDE SEQUENCE [LARGE SCALE GENOMIC DNA]</scope>
</reference>
<evidence type="ECO:0000256" key="1">
    <source>
        <dbReference type="SAM" id="MobiDB-lite"/>
    </source>
</evidence>
<protein>
    <submittedName>
        <fullName evidence="2">Uncharacterized protein</fullName>
    </submittedName>
</protein>
<organism evidence="2 3">
    <name type="scientific">Amborella trichopoda</name>
    <dbReference type="NCBI Taxonomy" id="13333"/>
    <lineage>
        <taxon>Eukaryota</taxon>
        <taxon>Viridiplantae</taxon>
        <taxon>Streptophyta</taxon>
        <taxon>Embryophyta</taxon>
        <taxon>Tracheophyta</taxon>
        <taxon>Spermatophyta</taxon>
        <taxon>Magnoliopsida</taxon>
        <taxon>Amborellales</taxon>
        <taxon>Amborellaceae</taxon>
        <taxon>Amborella</taxon>
    </lineage>
</organism>
<name>U5CU01_AMBTC</name>
<accession>U5CU01</accession>